<gene>
    <name evidence="3" type="ORF">JKP88DRAFT_257333</name>
</gene>
<dbReference type="Gene3D" id="1.10.268.20">
    <property type="match status" value="1"/>
</dbReference>
<evidence type="ECO:0000313" key="4">
    <source>
        <dbReference type="Proteomes" id="UP000664859"/>
    </source>
</evidence>
<dbReference type="InterPro" id="IPR027417">
    <property type="entry name" value="P-loop_NTPase"/>
</dbReference>
<dbReference type="Pfam" id="PF16880">
    <property type="entry name" value="EHD_N"/>
    <property type="match status" value="1"/>
</dbReference>
<accession>A0A835Z9Q7</accession>
<dbReference type="InterPro" id="IPR031692">
    <property type="entry name" value="EHD_N"/>
</dbReference>
<organism evidence="3 4">
    <name type="scientific">Tribonema minus</name>
    <dbReference type="NCBI Taxonomy" id="303371"/>
    <lineage>
        <taxon>Eukaryota</taxon>
        <taxon>Sar</taxon>
        <taxon>Stramenopiles</taxon>
        <taxon>Ochrophyta</taxon>
        <taxon>PX clade</taxon>
        <taxon>Xanthophyceae</taxon>
        <taxon>Tribonematales</taxon>
        <taxon>Tribonemataceae</taxon>
        <taxon>Tribonema</taxon>
    </lineage>
</organism>
<dbReference type="Proteomes" id="UP000664859">
    <property type="component" value="Unassembled WGS sequence"/>
</dbReference>
<name>A0A835Z9Q7_9STRA</name>
<dbReference type="InterPro" id="IPR040990">
    <property type="entry name" value="DUF5600"/>
</dbReference>
<evidence type="ECO:0000313" key="3">
    <source>
        <dbReference type="EMBL" id="KAG5186109.1"/>
    </source>
</evidence>
<dbReference type="Gene3D" id="3.40.50.300">
    <property type="entry name" value="P-loop containing nucleotide triphosphate hydrolases"/>
    <property type="match status" value="1"/>
</dbReference>
<dbReference type="InterPro" id="IPR051943">
    <property type="entry name" value="TRAFAC_Dynamin-like_GTPase"/>
</dbReference>
<dbReference type="SUPFAM" id="SSF52540">
    <property type="entry name" value="P-loop containing nucleoside triphosphate hydrolases"/>
    <property type="match status" value="1"/>
</dbReference>
<dbReference type="Pfam" id="PF18150">
    <property type="entry name" value="DUF5600"/>
    <property type="match status" value="1"/>
</dbReference>
<dbReference type="EMBL" id="JAFCMP010000113">
    <property type="protein sequence ID" value="KAG5186109.1"/>
    <property type="molecule type" value="Genomic_DNA"/>
</dbReference>
<dbReference type="PANTHER" id="PTHR43681:SF1">
    <property type="entry name" value="SARCALUMENIN"/>
    <property type="match status" value="1"/>
</dbReference>
<proteinExistence type="predicted"/>
<evidence type="ECO:0000259" key="1">
    <source>
        <dbReference type="Pfam" id="PF16880"/>
    </source>
</evidence>
<feature type="domain" description="EH" evidence="1">
    <location>
        <begin position="52"/>
        <end position="83"/>
    </location>
</feature>
<keyword evidence="4" id="KW-1185">Reference proteome</keyword>
<dbReference type="PANTHER" id="PTHR43681">
    <property type="entry name" value="TRANSMEMBRANE GTPASE FZO"/>
    <property type="match status" value="1"/>
</dbReference>
<sequence>MNANASSPPSCTTMVPTAPCATTRSASCEGSTPALGGSVEARDPDAAVLLSALQTVYMDKLRPLEEKWYFSQFHHDAMTVADLQSKPQVLLLGQYSTGKAVMAGSEDRIIKGTALCLIDELPFTGLSRFGAAFLNHFEASICDAEILEHITFVDTPGVLVSGKQGDQRGYSFAHAVKWFADRSDMILLVFDVHKLDISEEFRQLIGALGAHAEKLRIVLNKAQEVDADRLIKVFGALMWGVGRAFKHKSEVPKVYVGSFWDGPKRHPDRRVLFQNETFAEDEALLRREMMQLPRNVGLRKINEMTKRAKLAKVHACILDHLRSQMPWYGAEAAQQRLMEQLPEVFTAVKRKYGFPDGDMPDIERYSVYHAKLN</sequence>
<reference evidence="3" key="1">
    <citation type="submission" date="2021-02" db="EMBL/GenBank/DDBJ databases">
        <title>First Annotated Genome of the Yellow-green Alga Tribonema minus.</title>
        <authorList>
            <person name="Mahan K.M."/>
        </authorList>
    </citation>
    <scope>NUCLEOTIDE SEQUENCE</scope>
    <source>
        <strain evidence="3">UTEX B ZZ1240</strain>
    </source>
</reference>
<comment type="caution">
    <text evidence="3">The sequence shown here is derived from an EMBL/GenBank/DDBJ whole genome shotgun (WGS) entry which is preliminary data.</text>
</comment>
<evidence type="ECO:0000259" key="2">
    <source>
        <dbReference type="Pfam" id="PF18150"/>
    </source>
</evidence>
<dbReference type="OrthoDB" id="10327504at2759"/>
<feature type="domain" description="DUF5600" evidence="2">
    <location>
        <begin position="296"/>
        <end position="366"/>
    </location>
</feature>
<protein>
    <submittedName>
        <fullName evidence="3">Uncharacterized protein</fullName>
    </submittedName>
</protein>
<dbReference type="AlphaFoldDB" id="A0A835Z9Q7"/>